<comment type="caution">
    <text evidence="1">The sequence shown here is derived from an EMBL/GenBank/DDBJ whole genome shotgun (WGS) entry which is preliminary data.</text>
</comment>
<sequence length="476" mass="53521">MGAIFRAASGVIVWLGQEGHGTAAAMQLPKRIRRYWPSLAQNPGDLTDSSRTPPECPVRLWIIQEIVCARDIVVTCGSATAFWDDFVQLVQIIEARHHPSSRASQTLGSGKTAAQYISFMEELRTVTEQVTKQAVKDYANEESMVPCVLTAAKDCEATDHRDKLFAFHHIVRLWNRPDYGMDIAMLYKLFATQYLQRIAYAISEYSCDEKTMDFICSAGICNQQLQLPSWTPDWSLPWKAQPLWLHNTCYNAGGSDIKEITPVTELDADDTPSFRLPLTVKFFDKVLAVGSEGLKITETGPQALAEALRVWLFQSMSLLHVHRRRPSVHDEQHVAIARTITADQDRGKKLSVEDVVKRYDALLEFLRRSDDDTSPFNREELLEEERLHLAFANFLRGRVFLITEKGHFGLAQEGLVSGDSIAVVQGAPIPLIMRPTACSGPCSNGHRLLCETFVLGIMDGEAWQDRYIPVEEVQLV</sequence>
<evidence type="ECO:0000313" key="1">
    <source>
        <dbReference type="EMBL" id="KXT15362.1"/>
    </source>
</evidence>
<dbReference type="InterPro" id="IPR052895">
    <property type="entry name" value="HetReg/Transcr_Mod"/>
</dbReference>
<organism evidence="1 2">
    <name type="scientific">Pseudocercospora musae</name>
    <dbReference type="NCBI Taxonomy" id="113226"/>
    <lineage>
        <taxon>Eukaryota</taxon>
        <taxon>Fungi</taxon>
        <taxon>Dikarya</taxon>
        <taxon>Ascomycota</taxon>
        <taxon>Pezizomycotina</taxon>
        <taxon>Dothideomycetes</taxon>
        <taxon>Dothideomycetidae</taxon>
        <taxon>Mycosphaerellales</taxon>
        <taxon>Mycosphaerellaceae</taxon>
        <taxon>Pseudocercospora</taxon>
    </lineage>
</organism>
<reference evidence="1 2" key="1">
    <citation type="submission" date="2015-07" db="EMBL/GenBank/DDBJ databases">
        <title>Comparative genomics of the Sigatoka disease complex on banana suggests a link between parallel evolutionary changes in Pseudocercospora fijiensis and Pseudocercospora eumusae and increased virulence on the banana host.</title>
        <authorList>
            <person name="Chang T.-C."/>
            <person name="Salvucci A."/>
            <person name="Crous P.W."/>
            <person name="Stergiopoulos I."/>
        </authorList>
    </citation>
    <scope>NUCLEOTIDE SEQUENCE [LARGE SCALE GENOMIC DNA]</scope>
    <source>
        <strain evidence="1 2">CBS 116634</strain>
    </source>
</reference>
<protein>
    <recommendedName>
        <fullName evidence="3">Heterokaryon incompatibility domain-containing protein</fullName>
    </recommendedName>
</protein>
<keyword evidence="2" id="KW-1185">Reference proteome</keyword>
<gene>
    <name evidence="1" type="ORF">AC579_2202</name>
</gene>
<dbReference type="PANTHER" id="PTHR24148">
    <property type="entry name" value="ANKYRIN REPEAT DOMAIN-CONTAINING PROTEIN 39 HOMOLOG-RELATED"/>
    <property type="match status" value="1"/>
</dbReference>
<dbReference type="STRING" id="113226.A0A139ILE9"/>
<accession>A0A139ILE9</accession>
<dbReference type="PANTHER" id="PTHR24148:SF64">
    <property type="entry name" value="HETEROKARYON INCOMPATIBILITY DOMAIN-CONTAINING PROTEIN"/>
    <property type="match status" value="1"/>
</dbReference>
<dbReference type="Proteomes" id="UP000073492">
    <property type="component" value="Unassembled WGS sequence"/>
</dbReference>
<proteinExistence type="predicted"/>
<name>A0A139ILE9_9PEZI</name>
<dbReference type="OrthoDB" id="2157530at2759"/>
<dbReference type="Pfam" id="PF26639">
    <property type="entry name" value="Het-6_barrel"/>
    <property type="match status" value="1"/>
</dbReference>
<evidence type="ECO:0000313" key="2">
    <source>
        <dbReference type="Proteomes" id="UP000073492"/>
    </source>
</evidence>
<dbReference type="EMBL" id="LFZO01000059">
    <property type="protein sequence ID" value="KXT15362.1"/>
    <property type="molecule type" value="Genomic_DNA"/>
</dbReference>
<dbReference type="AlphaFoldDB" id="A0A139ILE9"/>
<evidence type="ECO:0008006" key="3">
    <source>
        <dbReference type="Google" id="ProtNLM"/>
    </source>
</evidence>